<feature type="region of interest" description="Disordered" evidence="1">
    <location>
        <begin position="271"/>
        <end position="322"/>
    </location>
</feature>
<gene>
    <name evidence="3" type="ORF">INT43_002102</name>
</gene>
<keyword evidence="2" id="KW-1133">Transmembrane helix</keyword>
<proteinExistence type="predicted"/>
<keyword evidence="2" id="KW-0472">Membrane</keyword>
<reference evidence="3" key="1">
    <citation type="submission" date="2020-12" db="EMBL/GenBank/DDBJ databases">
        <title>Metabolic potential, ecology and presence of endohyphal bacteria is reflected in genomic diversity of Mucoromycotina.</title>
        <authorList>
            <person name="Muszewska A."/>
            <person name="Okrasinska A."/>
            <person name="Steczkiewicz K."/>
            <person name="Drgas O."/>
            <person name="Orlowska M."/>
            <person name="Perlinska-Lenart U."/>
            <person name="Aleksandrzak-Piekarczyk T."/>
            <person name="Szatraj K."/>
            <person name="Zielenkiewicz U."/>
            <person name="Pilsyk S."/>
            <person name="Malc E."/>
            <person name="Mieczkowski P."/>
            <person name="Kruszewska J.S."/>
            <person name="Biernat P."/>
            <person name="Pawlowska J."/>
        </authorList>
    </citation>
    <scope>NUCLEOTIDE SEQUENCE</scope>
    <source>
        <strain evidence="3">WA0000067209</strain>
    </source>
</reference>
<feature type="compositionally biased region" description="Pro residues" evidence="1">
    <location>
        <begin position="280"/>
        <end position="298"/>
    </location>
</feature>
<evidence type="ECO:0000313" key="4">
    <source>
        <dbReference type="Proteomes" id="UP000654370"/>
    </source>
</evidence>
<name>A0A8H7PS36_MORIS</name>
<comment type="caution">
    <text evidence="3">The sequence shown here is derived from an EMBL/GenBank/DDBJ whole genome shotgun (WGS) entry which is preliminary data.</text>
</comment>
<keyword evidence="2" id="KW-0812">Transmembrane</keyword>
<keyword evidence="4" id="KW-1185">Reference proteome</keyword>
<sequence length="368" mass="39098">MSSEIVAITWFFQVVSLILLLGLLAFAFLAPSKGHTATCLVGLILFVTGLVNLAVVSGATFSFLAEQVLSIVSMICFSITAAAQAVALGETWYQGGSLNRSYGLVRLGCCLVAILGIAAFGVALSDKQVISTSSSVGGLSIAVNVISLCTLWSATWYAWQPIHGKASQSAIPFLQRQGRAQDAWRLNCYVAVLAIFTIVSIIIMALSMQYNNAAESAWLCVRLLLLLSCHISMPSSWCNSPEYSLESIGSSSEQKQQSSIRDIPKFSFTAHNDGNVSASEPPPPPAHGPSPSLTPTPPAHTMSENKLAELPSSRPASTASTTIQPATLQQPALLLPPVLPADDSAYRIPSVHVSGLRMSQVWSGQSNY</sequence>
<accession>A0A8H7PS36</accession>
<evidence type="ECO:0000313" key="3">
    <source>
        <dbReference type="EMBL" id="KAG2179252.1"/>
    </source>
</evidence>
<evidence type="ECO:0000256" key="2">
    <source>
        <dbReference type="SAM" id="Phobius"/>
    </source>
</evidence>
<feature type="transmembrane region" description="Helical" evidence="2">
    <location>
        <begin position="104"/>
        <end position="124"/>
    </location>
</feature>
<feature type="transmembrane region" description="Helical" evidence="2">
    <location>
        <begin position="41"/>
        <end position="65"/>
    </location>
</feature>
<dbReference type="AlphaFoldDB" id="A0A8H7PS36"/>
<evidence type="ECO:0000256" key="1">
    <source>
        <dbReference type="SAM" id="MobiDB-lite"/>
    </source>
</evidence>
<feature type="transmembrane region" description="Helical" evidence="2">
    <location>
        <begin position="136"/>
        <end position="159"/>
    </location>
</feature>
<dbReference type="OrthoDB" id="2418254at2759"/>
<feature type="compositionally biased region" description="Low complexity" evidence="1">
    <location>
        <begin position="311"/>
        <end position="322"/>
    </location>
</feature>
<feature type="transmembrane region" description="Helical" evidence="2">
    <location>
        <begin position="71"/>
        <end position="92"/>
    </location>
</feature>
<organism evidence="3 4">
    <name type="scientific">Mortierella isabellina</name>
    <name type="common">Filamentous fungus</name>
    <name type="synonym">Umbelopsis isabellina</name>
    <dbReference type="NCBI Taxonomy" id="91625"/>
    <lineage>
        <taxon>Eukaryota</taxon>
        <taxon>Fungi</taxon>
        <taxon>Fungi incertae sedis</taxon>
        <taxon>Mucoromycota</taxon>
        <taxon>Mucoromycotina</taxon>
        <taxon>Umbelopsidomycetes</taxon>
        <taxon>Umbelopsidales</taxon>
        <taxon>Umbelopsidaceae</taxon>
        <taxon>Umbelopsis</taxon>
    </lineage>
</organism>
<protein>
    <submittedName>
        <fullName evidence="3">Uncharacterized protein</fullName>
    </submittedName>
</protein>
<feature type="transmembrane region" description="Helical" evidence="2">
    <location>
        <begin position="186"/>
        <end position="210"/>
    </location>
</feature>
<dbReference type="Proteomes" id="UP000654370">
    <property type="component" value="Unassembled WGS sequence"/>
</dbReference>
<feature type="transmembrane region" description="Helical" evidence="2">
    <location>
        <begin position="6"/>
        <end position="29"/>
    </location>
</feature>
<dbReference type="EMBL" id="JAEPQZ010000007">
    <property type="protein sequence ID" value="KAG2179252.1"/>
    <property type="molecule type" value="Genomic_DNA"/>
</dbReference>